<evidence type="ECO:0000313" key="2">
    <source>
        <dbReference type="EMBL" id="MEB3102177.1"/>
    </source>
</evidence>
<protein>
    <submittedName>
        <fullName evidence="2">Uncharacterized protein</fullName>
    </submittedName>
</protein>
<reference evidence="2" key="1">
    <citation type="submission" date="2023-12" db="EMBL/GenBank/DDBJ databases">
        <title>Fervidustalea candida gen. nov., sp. nov., a novel member of the family Paenibacillaceae isolated from a geothermal area.</title>
        <authorList>
            <person name="Li W.-J."/>
            <person name="Jiao J.-Y."/>
            <person name="Chen Y."/>
        </authorList>
    </citation>
    <scope>NUCLEOTIDE SEQUENCE</scope>
    <source>
        <strain evidence="2">SYSU GA230002</strain>
    </source>
</reference>
<feature type="signal peptide" evidence="1">
    <location>
        <begin position="1"/>
        <end position="25"/>
    </location>
</feature>
<gene>
    <name evidence="2" type="ORF">VF724_10935</name>
</gene>
<evidence type="ECO:0000313" key="3">
    <source>
        <dbReference type="Proteomes" id="UP001310386"/>
    </source>
</evidence>
<sequence length="209" mass="22877">MYKKLIGIVMAGTLLFSAASAFAEAASNPGSGTAGFGQAQDAQAWKQWRAELKQVQQSWNDIVIQEAQKLGIATEGKSAKELRQAIRDYWQSKRMNALQAQAEKLGIDTAGKTFDQLKSEVKAKLQEKLYAKASQLGINTDGMTVEQVRAAVKQALESQRIDRLNKAAAKLGIDTTGKTPEQIRLEIKNAVISKLKERLNKLEQSESGA</sequence>
<proteinExistence type="predicted"/>
<keyword evidence="1" id="KW-0732">Signal</keyword>
<keyword evidence="3" id="KW-1185">Reference proteome</keyword>
<organism evidence="2 3">
    <name type="scientific">Ferviditalea candida</name>
    <dbReference type="NCBI Taxonomy" id="3108399"/>
    <lineage>
        <taxon>Bacteria</taxon>
        <taxon>Bacillati</taxon>
        <taxon>Bacillota</taxon>
        <taxon>Bacilli</taxon>
        <taxon>Bacillales</taxon>
        <taxon>Paenibacillaceae</taxon>
        <taxon>Ferviditalea</taxon>
    </lineage>
</organism>
<accession>A0ABU5ZI38</accession>
<name>A0ABU5ZI38_9BACL</name>
<comment type="caution">
    <text evidence="2">The sequence shown here is derived from an EMBL/GenBank/DDBJ whole genome shotgun (WGS) entry which is preliminary data.</text>
</comment>
<feature type="chain" id="PRO_5045214640" evidence="1">
    <location>
        <begin position="26"/>
        <end position="209"/>
    </location>
</feature>
<dbReference type="EMBL" id="JAYJLD010000014">
    <property type="protein sequence ID" value="MEB3102177.1"/>
    <property type="molecule type" value="Genomic_DNA"/>
</dbReference>
<evidence type="ECO:0000256" key="1">
    <source>
        <dbReference type="SAM" id="SignalP"/>
    </source>
</evidence>
<dbReference type="Proteomes" id="UP001310386">
    <property type="component" value="Unassembled WGS sequence"/>
</dbReference>
<dbReference type="RefSeq" id="WP_371754295.1">
    <property type="nucleotide sequence ID" value="NZ_JAYJLD010000014.1"/>
</dbReference>